<feature type="transmembrane region" description="Helical" evidence="1">
    <location>
        <begin position="54"/>
        <end position="75"/>
    </location>
</feature>
<keyword evidence="3" id="KW-1185">Reference proteome</keyword>
<evidence type="ECO:0000313" key="3">
    <source>
        <dbReference type="Proteomes" id="UP001501556"/>
    </source>
</evidence>
<dbReference type="EMBL" id="BAABDI010000009">
    <property type="protein sequence ID" value="GAA3971534.1"/>
    <property type="molecule type" value="Genomic_DNA"/>
</dbReference>
<reference evidence="3" key="1">
    <citation type="journal article" date="2019" name="Int. J. Syst. Evol. Microbiol.">
        <title>The Global Catalogue of Microorganisms (GCM) 10K type strain sequencing project: providing services to taxonomists for standard genome sequencing and annotation.</title>
        <authorList>
            <consortium name="The Broad Institute Genomics Platform"/>
            <consortium name="The Broad Institute Genome Sequencing Center for Infectious Disease"/>
            <person name="Wu L."/>
            <person name="Ma J."/>
        </authorList>
    </citation>
    <scope>NUCLEOTIDE SEQUENCE [LARGE SCALE GENOMIC DNA]</scope>
    <source>
        <strain evidence="3">JCM 17217</strain>
    </source>
</reference>
<sequence>MADVAKKSSKMALLAGLAWFIAFETVAFYGLRYLTSGLGESNQNQPENTIVSNWLKTMVFFVAHLALIIAAMLVLSNRLPRHHRGQIMGWFYLALVMSFVLIIPLFGTTD</sequence>
<dbReference type="Proteomes" id="UP001501556">
    <property type="component" value="Unassembled WGS sequence"/>
</dbReference>
<evidence type="ECO:0000256" key="1">
    <source>
        <dbReference type="SAM" id="Phobius"/>
    </source>
</evidence>
<protein>
    <submittedName>
        <fullName evidence="2">Uncharacterized protein</fullName>
    </submittedName>
</protein>
<accession>A0ABP7PUM7</accession>
<organism evidence="2 3">
    <name type="scientific">Hymenobacter antarcticus</name>
    <dbReference type="NCBI Taxonomy" id="486270"/>
    <lineage>
        <taxon>Bacteria</taxon>
        <taxon>Pseudomonadati</taxon>
        <taxon>Bacteroidota</taxon>
        <taxon>Cytophagia</taxon>
        <taxon>Cytophagales</taxon>
        <taxon>Hymenobacteraceae</taxon>
        <taxon>Hymenobacter</taxon>
    </lineage>
</organism>
<feature type="transmembrane region" description="Helical" evidence="1">
    <location>
        <begin position="12"/>
        <end position="34"/>
    </location>
</feature>
<keyword evidence="1" id="KW-0812">Transmembrane</keyword>
<feature type="transmembrane region" description="Helical" evidence="1">
    <location>
        <begin position="87"/>
        <end position="107"/>
    </location>
</feature>
<keyword evidence="1" id="KW-0472">Membrane</keyword>
<proteinExistence type="predicted"/>
<keyword evidence="1" id="KW-1133">Transmembrane helix</keyword>
<gene>
    <name evidence="2" type="ORF">GCM10022407_16690</name>
</gene>
<evidence type="ECO:0000313" key="2">
    <source>
        <dbReference type="EMBL" id="GAA3971534.1"/>
    </source>
</evidence>
<name>A0ABP7PUM7_9BACT</name>
<dbReference type="RefSeq" id="WP_345123023.1">
    <property type="nucleotide sequence ID" value="NZ_BAABDI010000009.1"/>
</dbReference>
<comment type="caution">
    <text evidence="2">The sequence shown here is derived from an EMBL/GenBank/DDBJ whole genome shotgun (WGS) entry which is preliminary data.</text>
</comment>